<evidence type="ECO:0000313" key="1">
    <source>
        <dbReference type="EMBL" id="MPN17236.1"/>
    </source>
</evidence>
<name>A0A645FU06_9ZZZZ</name>
<organism evidence="1">
    <name type="scientific">bioreactor metagenome</name>
    <dbReference type="NCBI Taxonomy" id="1076179"/>
    <lineage>
        <taxon>unclassified sequences</taxon>
        <taxon>metagenomes</taxon>
        <taxon>ecological metagenomes</taxon>
    </lineage>
</organism>
<dbReference type="AlphaFoldDB" id="A0A645FU06"/>
<gene>
    <name evidence="1" type="ORF">SDC9_164587</name>
</gene>
<reference evidence="1" key="1">
    <citation type="submission" date="2019-08" db="EMBL/GenBank/DDBJ databases">
        <authorList>
            <person name="Kucharzyk K."/>
            <person name="Murdoch R.W."/>
            <person name="Higgins S."/>
            <person name="Loffler F."/>
        </authorList>
    </citation>
    <scope>NUCLEOTIDE SEQUENCE</scope>
</reference>
<proteinExistence type="predicted"/>
<comment type="caution">
    <text evidence="1">The sequence shown here is derived from an EMBL/GenBank/DDBJ whole genome shotgun (WGS) entry which is preliminary data.</text>
</comment>
<dbReference type="EMBL" id="VSSQ01064317">
    <property type="protein sequence ID" value="MPN17236.1"/>
    <property type="molecule type" value="Genomic_DNA"/>
</dbReference>
<protein>
    <submittedName>
        <fullName evidence="1">Uncharacterized protein</fullName>
    </submittedName>
</protein>
<sequence length="60" mass="7078">MAMPHKKEASEKKLLGYFQLKYIKNYTIFSVINLVWTNIAPTIKKTDKCPKALIRRFIAY</sequence>
<accession>A0A645FU06</accession>